<protein>
    <submittedName>
        <fullName evidence="2">Unannotated protein</fullName>
    </submittedName>
</protein>
<sequence length="497" mass="57387">MFKGLSRHKVLLCLLALFIFGEMIFVASGTYGKTDDYVILGLFSGDRTSMFENFRYISAAEWNAGRWVSNLFLATMFQNGNTVADFTYFRIFAVLALFYGTLKHVRNLVHIEESLVKRLIIASPIVLVPGVHSFITLSVSNPYIIAMVVALLISSHITTIKSWNLKNTILLFTISSLVCAIYQSSVFLITLYPALLVLKKHFDKTSAKCLWQSFSLACGVLFINWFAIKILINSSRSSISLDIYSKVRVFFNVVIDQVISPWLRLAHFDQKLIHLVAITMFLLNFILVAISFSRSKFKESKWNIYQYFAFIFCLTGGLPFTMPWFFLIAENAMDFRRYTFATIIFFSIFLYSILNNSWLNSTKSLQNYTTKVMVVTLLISYTFMSYFDIETRNILAREWSLFSCASNQVQLPEETKIESGRIRQILQGDRTVSEDFSTASISLPNPPTFMLWLSQKQTREDIDFPPWNMNLLQLDSEIAETEEGRRWRYEFIKCSNK</sequence>
<dbReference type="EMBL" id="CAFBLH010000012">
    <property type="protein sequence ID" value="CAB4863002.1"/>
    <property type="molecule type" value="Genomic_DNA"/>
</dbReference>
<feature type="transmembrane region" description="Helical" evidence="1">
    <location>
        <begin position="141"/>
        <end position="157"/>
    </location>
</feature>
<keyword evidence="1" id="KW-1133">Transmembrane helix</keyword>
<evidence type="ECO:0000256" key="1">
    <source>
        <dbReference type="SAM" id="Phobius"/>
    </source>
</evidence>
<reference evidence="2" key="1">
    <citation type="submission" date="2020-05" db="EMBL/GenBank/DDBJ databases">
        <authorList>
            <person name="Chiriac C."/>
            <person name="Salcher M."/>
            <person name="Ghai R."/>
            <person name="Kavagutti S V."/>
        </authorList>
    </citation>
    <scope>NUCLEOTIDE SEQUENCE</scope>
</reference>
<feature type="transmembrane region" description="Helical" evidence="1">
    <location>
        <begin position="304"/>
        <end position="326"/>
    </location>
</feature>
<keyword evidence="1" id="KW-0472">Membrane</keyword>
<feature type="transmembrane region" description="Helical" evidence="1">
    <location>
        <begin position="115"/>
        <end position="135"/>
    </location>
</feature>
<feature type="transmembrane region" description="Helical" evidence="1">
    <location>
        <begin position="272"/>
        <end position="292"/>
    </location>
</feature>
<feature type="transmembrane region" description="Helical" evidence="1">
    <location>
        <begin position="368"/>
        <end position="387"/>
    </location>
</feature>
<feature type="transmembrane region" description="Helical" evidence="1">
    <location>
        <begin position="338"/>
        <end position="356"/>
    </location>
</feature>
<feature type="transmembrane region" description="Helical" evidence="1">
    <location>
        <begin position="169"/>
        <end position="198"/>
    </location>
</feature>
<dbReference type="AlphaFoldDB" id="A0A6J7CW62"/>
<feature type="transmembrane region" description="Helical" evidence="1">
    <location>
        <begin position="249"/>
        <end position="266"/>
    </location>
</feature>
<name>A0A6J7CW62_9ZZZZ</name>
<proteinExistence type="predicted"/>
<keyword evidence="1" id="KW-0812">Transmembrane</keyword>
<feature type="transmembrane region" description="Helical" evidence="1">
    <location>
        <begin position="210"/>
        <end position="228"/>
    </location>
</feature>
<feature type="transmembrane region" description="Helical" evidence="1">
    <location>
        <begin position="86"/>
        <end position="103"/>
    </location>
</feature>
<evidence type="ECO:0000313" key="2">
    <source>
        <dbReference type="EMBL" id="CAB4863002.1"/>
    </source>
</evidence>
<gene>
    <name evidence="2" type="ORF">UFOPK3342_00537</name>
</gene>
<organism evidence="2">
    <name type="scientific">freshwater metagenome</name>
    <dbReference type="NCBI Taxonomy" id="449393"/>
    <lineage>
        <taxon>unclassified sequences</taxon>
        <taxon>metagenomes</taxon>
        <taxon>ecological metagenomes</taxon>
    </lineage>
</organism>
<accession>A0A6J7CW62</accession>